<organism evidence="12 13">
    <name type="scientific">Agrococcus jejuensis</name>
    <dbReference type="NCBI Taxonomy" id="399736"/>
    <lineage>
        <taxon>Bacteria</taxon>
        <taxon>Bacillati</taxon>
        <taxon>Actinomycetota</taxon>
        <taxon>Actinomycetes</taxon>
        <taxon>Micrococcales</taxon>
        <taxon>Microbacteriaceae</taxon>
        <taxon>Agrococcus</taxon>
    </lineage>
</organism>
<evidence type="ECO:0000256" key="3">
    <source>
        <dbReference type="ARBA" id="ARBA00012856"/>
    </source>
</evidence>
<dbReference type="GO" id="GO:0046654">
    <property type="term" value="P:tetrahydrofolate biosynthetic process"/>
    <property type="evidence" value="ECO:0007669"/>
    <property type="project" value="UniProtKB-UniPathway"/>
</dbReference>
<dbReference type="Pfam" id="PF00186">
    <property type="entry name" value="DHFR_1"/>
    <property type="match status" value="1"/>
</dbReference>
<evidence type="ECO:0000313" key="12">
    <source>
        <dbReference type="EMBL" id="SDH22599.1"/>
    </source>
</evidence>
<dbReference type="InterPro" id="IPR012259">
    <property type="entry name" value="DHFR"/>
</dbReference>
<comment type="pathway">
    <text evidence="1 9">Cofactor biosynthesis; tetrahydrofolate biosynthesis; 5,6,7,8-tetrahydrofolate from 7,8-dihydrofolate: step 1/1.</text>
</comment>
<evidence type="ECO:0000256" key="10">
    <source>
        <dbReference type="RuleBase" id="RU004474"/>
    </source>
</evidence>
<dbReference type="RefSeq" id="WP_092502080.1">
    <property type="nucleotide sequence ID" value="NZ_LT629695.1"/>
</dbReference>
<evidence type="ECO:0000313" key="13">
    <source>
        <dbReference type="Proteomes" id="UP000198822"/>
    </source>
</evidence>
<protein>
    <recommendedName>
        <fullName evidence="4 9">Dihydrofolate reductase</fullName>
        <ecNumber evidence="3 9">1.5.1.3</ecNumber>
    </recommendedName>
</protein>
<dbReference type="GO" id="GO:0046452">
    <property type="term" value="P:dihydrofolate metabolic process"/>
    <property type="evidence" value="ECO:0007669"/>
    <property type="project" value="TreeGrafter"/>
</dbReference>
<keyword evidence="5 9" id="KW-0554">One-carbon metabolism</keyword>
<keyword evidence="7 9" id="KW-0560">Oxidoreductase</keyword>
<reference evidence="13" key="1">
    <citation type="submission" date="2016-10" db="EMBL/GenBank/DDBJ databases">
        <authorList>
            <person name="Varghese N."/>
            <person name="Submissions S."/>
        </authorList>
    </citation>
    <scope>NUCLEOTIDE SEQUENCE [LARGE SCALE GENOMIC DNA]</scope>
    <source>
        <strain evidence="13">DSM 22002</strain>
    </source>
</reference>
<evidence type="ECO:0000256" key="9">
    <source>
        <dbReference type="PIRNR" id="PIRNR000194"/>
    </source>
</evidence>
<dbReference type="UniPathway" id="UPA00077">
    <property type="reaction ID" value="UER00158"/>
</dbReference>
<evidence type="ECO:0000256" key="8">
    <source>
        <dbReference type="ARBA" id="ARBA00025067"/>
    </source>
</evidence>
<evidence type="ECO:0000256" key="5">
    <source>
        <dbReference type="ARBA" id="ARBA00022563"/>
    </source>
</evidence>
<comment type="catalytic activity">
    <reaction evidence="9">
        <text>(6S)-5,6,7,8-tetrahydrofolate + NADP(+) = 7,8-dihydrofolate + NADPH + H(+)</text>
        <dbReference type="Rhea" id="RHEA:15009"/>
        <dbReference type="ChEBI" id="CHEBI:15378"/>
        <dbReference type="ChEBI" id="CHEBI:57451"/>
        <dbReference type="ChEBI" id="CHEBI:57453"/>
        <dbReference type="ChEBI" id="CHEBI:57783"/>
        <dbReference type="ChEBI" id="CHEBI:58349"/>
        <dbReference type="EC" id="1.5.1.3"/>
    </reaction>
</comment>
<dbReference type="GO" id="GO:0004146">
    <property type="term" value="F:dihydrofolate reductase activity"/>
    <property type="evidence" value="ECO:0007669"/>
    <property type="project" value="UniProtKB-EC"/>
</dbReference>
<feature type="domain" description="DHFR" evidence="11">
    <location>
        <begin position="4"/>
        <end position="172"/>
    </location>
</feature>
<accession>A0A1G8ANY1</accession>
<dbReference type="InterPro" id="IPR001796">
    <property type="entry name" value="DHFR_dom"/>
</dbReference>
<dbReference type="InterPro" id="IPR017925">
    <property type="entry name" value="DHFR_CS"/>
</dbReference>
<dbReference type="PROSITE" id="PS00075">
    <property type="entry name" value="DHFR_1"/>
    <property type="match status" value="1"/>
</dbReference>
<dbReference type="PRINTS" id="PR00070">
    <property type="entry name" value="DHFR"/>
</dbReference>
<name>A0A1G8ANY1_9MICO</name>
<evidence type="ECO:0000256" key="2">
    <source>
        <dbReference type="ARBA" id="ARBA00009539"/>
    </source>
</evidence>
<dbReference type="SUPFAM" id="SSF53597">
    <property type="entry name" value="Dihydrofolate reductase-like"/>
    <property type="match status" value="1"/>
</dbReference>
<dbReference type="CDD" id="cd00209">
    <property type="entry name" value="DHFR"/>
    <property type="match status" value="1"/>
</dbReference>
<evidence type="ECO:0000256" key="7">
    <source>
        <dbReference type="ARBA" id="ARBA00023002"/>
    </source>
</evidence>
<comment type="function">
    <text evidence="8 9">Key enzyme in folate metabolism. Catalyzes an essential reaction for de novo glycine and purine synthesis, and for DNA precursor synthesis.</text>
</comment>
<evidence type="ECO:0000256" key="1">
    <source>
        <dbReference type="ARBA" id="ARBA00004903"/>
    </source>
</evidence>
<gene>
    <name evidence="12" type="ORF">SAMN04489720_0468</name>
</gene>
<dbReference type="AlphaFoldDB" id="A0A1G8ANY1"/>
<evidence type="ECO:0000256" key="4">
    <source>
        <dbReference type="ARBA" id="ARBA00018886"/>
    </source>
</evidence>
<dbReference type="PANTHER" id="PTHR48069:SF3">
    <property type="entry name" value="DIHYDROFOLATE REDUCTASE"/>
    <property type="match status" value="1"/>
</dbReference>
<dbReference type="FunFam" id="3.40.430.10:FF:000001">
    <property type="entry name" value="Dihydrofolate reductase"/>
    <property type="match status" value="1"/>
</dbReference>
<dbReference type="PANTHER" id="PTHR48069">
    <property type="entry name" value="DIHYDROFOLATE REDUCTASE"/>
    <property type="match status" value="1"/>
</dbReference>
<dbReference type="Gene3D" id="3.40.430.10">
    <property type="entry name" value="Dihydrofolate Reductase, subunit A"/>
    <property type="match status" value="1"/>
</dbReference>
<dbReference type="OrthoDB" id="9804315at2"/>
<sequence>MTQRVGLIWAEAHDHVIGAGGDMPWRLPEDLQRFKRITLGSPVVMGRRTWESFGTPPRPLPGRTNVVISRDASYEAQGATVVATLETALEVARIVAEEDDAETIWIIGGGQVYRQALALADTIELTEIDASLDGDTTAPDLGPEWATLVLDPVDGWHESKGGLRYRFRTLTRVTSA</sequence>
<dbReference type="GO" id="GO:0046655">
    <property type="term" value="P:folic acid metabolic process"/>
    <property type="evidence" value="ECO:0007669"/>
    <property type="project" value="TreeGrafter"/>
</dbReference>
<dbReference type="EMBL" id="LT629695">
    <property type="protein sequence ID" value="SDH22599.1"/>
    <property type="molecule type" value="Genomic_DNA"/>
</dbReference>
<dbReference type="GO" id="GO:0070401">
    <property type="term" value="F:NADP+ binding"/>
    <property type="evidence" value="ECO:0007669"/>
    <property type="project" value="UniProtKB-ARBA"/>
</dbReference>
<keyword evidence="6 9" id="KW-0521">NADP</keyword>
<evidence type="ECO:0000259" key="11">
    <source>
        <dbReference type="PROSITE" id="PS51330"/>
    </source>
</evidence>
<dbReference type="STRING" id="399736.SAMN04489720_0468"/>
<evidence type="ECO:0000256" key="6">
    <source>
        <dbReference type="ARBA" id="ARBA00022857"/>
    </source>
</evidence>
<proteinExistence type="inferred from homology"/>
<dbReference type="InterPro" id="IPR024072">
    <property type="entry name" value="DHFR-like_dom_sf"/>
</dbReference>
<dbReference type="GO" id="GO:0005829">
    <property type="term" value="C:cytosol"/>
    <property type="evidence" value="ECO:0007669"/>
    <property type="project" value="TreeGrafter"/>
</dbReference>
<dbReference type="Proteomes" id="UP000198822">
    <property type="component" value="Chromosome I"/>
</dbReference>
<dbReference type="EC" id="1.5.1.3" evidence="3 9"/>
<comment type="similarity">
    <text evidence="2 9 10">Belongs to the dihydrofolate reductase family.</text>
</comment>
<dbReference type="PROSITE" id="PS51330">
    <property type="entry name" value="DHFR_2"/>
    <property type="match status" value="1"/>
</dbReference>
<dbReference type="GO" id="GO:0006730">
    <property type="term" value="P:one-carbon metabolic process"/>
    <property type="evidence" value="ECO:0007669"/>
    <property type="project" value="UniProtKB-KW"/>
</dbReference>
<keyword evidence="13" id="KW-1185">Reference proteome</keyword>
<dbReference type="PIRSF" id="PIRSF000194">
    <property type="entry name" value="DHFR"/>
    <property type="match status" value="1"/>
</dbReference>